<reference evidence="3" key="1">
    <citation type="submission" date="2021-01" db="EMBL/GenBank/DDBJ databases">
        <authorList>
            <person name="Corre E."/>
            <person name="Pelletier E."/>
            <person name="Niang G."/>
            <person name="Scheremetjew M."/>
            <person name="Finn R."/>
            <person name="Kale V."/>
            <person name="Holt S."/>
            <person name="Cochrane G."/>
            <person name="Meng A."/>
            <person name="Brown T."/>
            <person name="Cohen L."/>
        </authorList>
    </citation>
    <scope>NUCLEOTIDE SEQUENCE</scope>
    <source>
        <strain evidence="3">CCMP2877</strain>
    </source>
</reference>
<feature type="compositionally biased region" description="Gly residues" evidence="2">
    <location>
        <begin position="483"/>
        <end position="499"/>
    </location>
</feature>
<dbReference type="AlphaFoldDB" id="A0A7S1XT03"/>
<proteinExistence type="predicted"/>
<keyword evidence="1" id="KW-0175">Coiled coil</keyword>
<evidence type="ECO:0000256" key="1">
    <source>
        <dbReference type="SAM" id="Coils"/>
    </source>
</evidence>
<sequence length="686" mass="73709">MSDTESEGESTAGLHGLTEALKGQTVLEKPRVKRRVLVQALREHNDILIDLQNQVSVAKAKIDNLEYETSNTKKALGALTGVVEEHSEHIADLSSKMDGFAELVDEKVLALKTEVYDNFVTKVGLAEALKPFEEENERTRARFERNDKEADGVRARVATLEVNLEKLPGELRLGSHQIIVPPEENSINHEIELTEVIKNLHQHNEETNAELKAHKKLLRSHTEDIRVAKQELGDSIRETSDRLTIVEAWKKEQEEVDIADVRRNQEGIMGGIEALQRDLIEKIDRSDVDEKIEAKYEEIIDHLQTALQSTQEDEDEFRRMTSNLQTTVENLQNHKAEKKDLAEIRRQLVVMEGGGGFGGGGGGPGGVSRRELLMLLDEKMDKQKMKLELSAINERIAEFVDKITLMGNTIQSIEQNGVKMAAAGGGPRRAPAQAAGFLPAQDQIWSGLATALRNSGQPGGDAGGVPEGTPLVNLPTATAMPGSRGGTGGQRIGSGGGGRLQPLSPGGRPISTQAYQHGYANEGSGMGITPPLQTPPPHANAAAFYPSHAMSGSPGSLRPVTAPGVGMQNQMLANEAPITNANKYGLNPRNAYGGGFQLNAHMLPPRVGASPFPHGPGSPGSRRGGAPLRPGSKGGLPELADVPVPLGGKKRLVKGTDGHLYQGDVKEDSEGSEDGEPEEGPASADP</sequence>
<name>A0A7S1XT03_9STRA</name>
<feature type="region of interest" description="Disordered" evidence="2">
    <location>
        <begin position="478"/>
        <end position="501"/>
    </location>
</feature>
<gene>
    <name evidence="3" type="ORF">PPAR1163_LOCUS18603</name>
</gene>
<feature type="compositionally biased region" description="Low complexity" evidence="2">
    <location>
        <begin position="619"/>
        <end position="631"/>
    </location>
</feature>
<feature type="region of interest" description="Disordered" evidence="2">
    <location>
        <begin position="604"/>
        <end position="686"/>
    </location>
</feature>
<evidence type="ECO:0000313" key="3">
    <source>
        <dbReference type="EMBL" id="CAD9260225.1"/>
    </source>
</evidence>
<protein>
    <submittedName>
        <fullName evidence="3">Uncharacterized protein</fullName>
    </submittedName>
</protein>
<evidence type="ECO:0000256" key="2">
    <source>
        <dbReference type="SAM" id="MobiDB-lite"/>
    </source>
</evidence>
<feature type="coiled-coil region" evidence="1">
    <location>
        <begin position="197"/>
        <end position="231"/>
    </location>
</feature>
<dbReference type="EMBL" id="HBGJ01029458">
    <property type="protein sequence ID" value="CAD9260225.1"/>
    <property type="molecule type" value="Transcribed_RNA"/>
</dbReference>
<feature type="compositionally biased region" description="Acidic residues" evidence="2">
    <location>
        <begin position="670"/>
        <end position="679"/>
    </location>
</feature>
<accession>A0A7S1XT03</accession>
<organism evidence="3">
    <name type="scientific">Phaeomonas parva</name>
    <dbReference type="NCBI Taxonomy" id="124430"/>
    <lineage>
        <taxon>Eukaryota</taxon>
        <taxon>Sar</taxon>
        <taxon>Stramenopiles</taxon>
        <taxon>Ochrophyta</taxon>
        <taxon>Pinguiophyceae</taxon>
        <taxon>Pinguiochrysidales</taxon>
        <taxon>Pinguiochrysidaceae</taxon>
        <taxon>Phaeomonas</taxon>
    </lineage>
</organism>
<feature type="coiled-coil region" evidence="1">
    <location>
        <begin position="293"/>
        <end position="344"/>
    </location>
</feature>
<feature type="coiled-coil region" evidence="1">
    <location>
        <begin position="41"/>
        <end position="68"/>
    </location>
</feature>